<gene>
    <name evidence="6" type="ORF">ZBT109_1606</name>
</gene>
<dbReference type="Pfam" id="PF10106">
    <property type="entry name" value="DUF2345"/>
    <property type="match status" value="1"/>
</dbReference>
<comment type="similarity">
    <text evidence="1">Belongs to the VgrG protein family.</text>
</comment>
<accession>A0A348HFG1</accession>
<dbReference type="SUPFAM" id="SSF69349">
    <property type="entry name" value="Phage fibre proteins"/>
    <property type="match status" value="1"/>
</dbReference>
<feature type="domain" description="Putative type VI secretion system Rhs element associated Vgr" evidence="5">
    <location>
        <begin position="524"/>
        <end position="631"/>
    </location>
</feature>
<dbReference type="RefSeq" id="WP_027705483.1">
    <property type="nucleotide sequence ID" value="NZ_AP018933.1"/>
</dbReference>
<feature type="region of interest" description="Disordered" evidence="2">
    <location>
        <begin position="839"/>
        <end position="860"/>
    </location>
</feature>
<evidence type="ECO:0000259" key="4">
    <source>
        <dbReference type="Pfam" id="PF10106"/>
    </source>
</evidence>
<evidence type="ECO:0000259" key="5">
    <source>
        <dbReference type="Pfam" id="PF13296"/>
    </source>
</evidence>
<dbReference type="SUPFAM" id="SSF69279">
    <property type="entry name" value="Phage tail proteins"/>
    <property type="match status" value="2"/>
</dbReference>
<dbReference type="Gene3D" id="3.55.50.10">
    <property type="entry name" value="Baseplate protein-like domains"/>
    <property type="match status" value="1"/>
</dbReference>
<feature type="compositionally biased region" description="Polar residues" evidence="2">
    <location>
        <begin position="849"/>
        <end position="860"/>
    </location>
</feature>
<dbReference type="InterPro" id="IPR018769">
    <property type="entry name" value="VgrG2_DUF2345"/>
</dbReference>
<evidence type="ECO:0000256" key="1">
    <source>
        <dbReference type="ARBA" id="ARBA00005558"/>
    </source>
</evidence>
<proteinExistence type="inferred from homology"/>
<dbReference type="NCBIfam" id="TIGR01646">
    <property type="entry name" value="vgr_GE"/>
    <property type="match status" value="1"/>
</dbReference>
<dbReference type="Pfam" id="PF13296">
    <property type="entry name" value="T6SS_Vgr"/>
    <property type="match status" value="1"/>
</dbReference>
<keyword evidence="7" id="KW-1185">Reference proteome</keyword>
<dbReference type="InterPro" id="IPR037026">
    <property type="entry name" value="Vgr_OB-fold_dom_sf"/>
</dbReference>
<dbReference type="Proteomes" id="UP000267342">
    <property type="component" value="Chromosome"/>
</dbReference>
<dbReference type="EMBL" id="AP018933">
    <property type="protein sequence ID" value="BBG30363.1"/>
    <property type="molecule type" value="Genomic_DNA"/>
</dbReference>
<dbReference type="Gene3D" id="2.40.50.230">
    <property type="entry name" value="Gp5 N-terminal domain"/>
    <property type="match status" value="1"/>
</dbReference>
<feature type="domain" description="DUF2345" evidence="4">
    <location>
        <begin position="679"/>
        <end position="828"/>
    </location>
</feature>
<dbReference type="InterPro" id="IPR017847">
    <property type="entry name" value="T6SS_RhsGE_Vgr_subset"/>
</dbReference>
<dbReference type="Gene3D" id="4.10.220.110">
    <property type="match status" value="1"/>
</dbReference>
<evidence type="ECO:0000313" key="7">
    <source>
        <dbReference type="Proteomes" id="UP000267342"/>
    </source>
</evidence>
<dbReference type="Pfam" id="PF05954">
    <property type="entry name" value="Phage_GPD"/>
    <property type="match status" value="1"/>
</dbReference>
<dbReference type="STRING" id="1123510.GCA_000620025_02453"/>
<dbReference type="InterPro" id="IPR006531">
    <property type="entry name" value="Gp5/Vgr_OB"/>
</dbReference>
<organism evidence="6 7">
    <name type="scientific">Zymobacter palmae</name>
    <dbReference type="NCBI Taxonomy" id="33074"/>
    <lineage>
        <taxon>Bacteria</taxon>
        <taxon>Pseudomonadati</taxon>
        <taxon>Pseudomonadota</taxon>
        <taxon>Gammaproteobacteria</taxon>
        <taxon>Oceanospirillales</taxon>
        <taxon>Halomonadaceae</taxon>
        <taxon>Zymobacter group</taxon>
        <taxon>Zymobacter</taxon>
    </lineage>
</organism>
<name>A0A348HFG1_9GAMM</name>
<dbReference type="OrthoDB" id="9762420at2"/>
<evidence type="ECO:0000259" key="3">
    <source>
        <dbReference type="Pfam" id="PF04717"/>
    </source>
</evidence>
<protein>
    <submittedName>
        <fullName evidence="6">Uncharacterized protein conserved in bacteria</fullName>
    </submittedName>
</protein>
<evidence type="ECO:0000256" key="2">
    <source>
        <dbReference type="SAM" id="MobiDB-lite"/>
    </source>
</evidence>
<sequence>MNMLASLRQLFAVTLSDAQRLLKLSTPLGDNALLVQRVVARENLSAPFTFTVDCLSQQHDLDLRQLLAQPVTLSILQADGSYRDLHAIVSDAALLGGDGGVSDYQLVLKPWITLLEHITDSRIFQDLTTVEIVTQVLEGHAFSEGGFRFELRHQERYPKRSYCVQYRETTYHFISRLLEEEGIWWYVVQEGDKHVIVFTDDNDTCPNVSPDTIRFHRQSATEQFDSLTDWGQRRQLQSTRVSLGSFDYKAPAAPLRVQLDTVDNQGNLPVMEQYDYPGEYAFNRYDRGHQLGETLMEGHESRVERFTGAGGARQLSVGHGFILSQHPNHDGGGLEKRTFLLVGLDWAAENNLPMAATRRQMPGSLEPQLKALRDATGHEVEGASEQQTSSTAFFHVQLEAQYRNLPYRTPILHTKPELGGPQTAIVVGPANEQIHTDSLNRVKVQFHWDRSGQYNERSSCWLRVSQANADGGWGAVFVPRVGQEVIISFLEGDPDRPIITGRVYNGERTPLWHSNGLLSGFHTQNYRGGGYNELVFDDATGQSRVRLGTDQQHSQLNLGYLIHQEGNERGAFRGLGFELRSDAYGAVRANEGLYLSSWGQPHAGGDQLDVDPARQQLTSAQRLNDRLSDLANQHKAEPLSSAAPLQQAAEEATVAFGSAASSTATDAASAAAQASAAGGTGQSRRMSAPWLHAASPAGISVTTPQSTHIAQGENLTLTSGQDTTIATGKSLLASITEKLSLFVYNAGIKLFAGKGKVEIQAQSDEMALTAKQDLHISSTNGKVQIDASSGILLSSGGGYIQIEGGNIMIHAPGSIDIKGAQHVFDGPASMNVTPTELPAGEPKACPTQGRGSNASGAIEL</sequence>
<feature type="domain" description="Gp5/Type VI secretion system Vgr protein OB-fold" evidence="3">
    <location>
        <begin position="435"/>
        <end position="504"/>
    </location>
</feature>
<dbReference type="KEGG" id="zpl:ZBT109_1606"/>
<dbReference type="SUPFAM" id="SSF69255">
    <property type="entry name" value="gp5 N-terminal domain-like"/>
    <property type="match status" value="1"/>
</dbReference>
<dbReference type="InterPro" id="IPR028244">
    <property type="entry name" value="T6SS_Rhs_Vgr_dom"/>
</dbReference>
<evidence type="ECO:0000313" key="6">
    <source>
        <dbReference type="EMBL" id="BBG30363.1"/>
    </source>
</evidence>
<dbReference type="NCBIfam" id="TIGR03361">
    <property type="entry name" value="VI_Rhs_Vgr"/>
    <property type="match status" value="1"/>
</dbReference>
<dbReference type="AlphaFoldDB" id="A0A348HFG1"/>
<dbReference type="Pfam" id="PF04717">
    <property type="entry name" value="Phage_base_V"/>
    <property type="match status" value="1"/>
</dbReference>
<dbReference type="InterPro" id="IPR006533">
    <property type="entry name" value="T6SS_Vgr_RhsGE"/>
</dbReference>
<dbReference type="Gene3D" id="2.30.110.50">
    <property type="match status" value="1"/>
</dbReference>
<reference evidence="6 7" key="1">
    <citation type="submission" date="2018-09" db="EMBL/GenBank/DDBJ databases">
        <title>Zymobacter palmae IAM14233 (=T109) whole genome analysis.</title>
        <authorList>
            <person name="Yanase H."/>
        </authorList>
    </citation>
    <scope>NUCLEOTIDE SEQUENCE [LARGE SCALE GENOMIC DNA]</scope>
    <source>
        <strain evidence="6 7">IAM14233</strain>
    </source>
</reference>